<dbReference type="RefSeq" id="WP_104849467.1">
    <property type="nucleotide sequence ID" value="NZ_PKOZ01000005.1"/>
</dbReference>
<dbReference type="AlphaFoldDB" id="A0A2S7MZP8"/>
<name>A0A2S7MZP8_9BACI</name>
<dbReference type="Proteomes" id="UP000239663">
    <property type="component" value="Unassembled WGS sequence"/>
</dbReference>
<dbReference type="OrthoDB" id="2929691at2"/>
<protein>
    <submittedName>
        <fullName evidence="1">Uncharacterized protein</fullName>
    </submittedName>
</protein>
<keyword evidence="2" id="KW-1185">Reference proteome</keyword>
<organism evidence="1 2">
    <name type="scientific">Pradoshia eiseniae</name>
    <dbReference type="NCBI Taxonomy" id="2064768"/>
    <lineage>
        <taxon>Bacteria</taxon>
        <taxon>Bacillati</taxon>
        <taxon>Bacillota</taxon>
        <taxon>Bacilli</taxon>
        <taxon>Bacillales</taxon>
        <taxon>Bacillaceae</taxon>
        <taxon>Pradoshia</taxon>
    </lineage>
</organism>
<evidence type="ECO:0000313" key="2">
    <source>
        <dbReference type="Proteomes" id="UP000239663"/>
    </source>
</evidence>
<accession>A0A2S7MZP8</accession>
<proteinExistence type="predicted"/>
<sequence>MKSEQCHCDEHNWDKDHHRFLKERFLIPVRFPYLDCEDCGDFFEINLAGLTDNLNFELVKFKGQEVEIETTLCSEENKISGKIYNVGIDFIELLNDHGRIVTILKDKISHIHWLNEEKK</sequence>
<gene>
    <name evidence="1" type="ORF">CYL18_10520</name>
</gene>
<evidence type="ECO:0000313" key="1">
    <source>
        <dbReference type="EMBL" id="PQD95208.1"/>
    </source>
</evidence>
<dbReference type="EMBL" id="PKOZ01000005">
    <property type="protein sequence ID" value="PQD95208.1"/>
    <property type="molecule type" value="Genomic_DNA"/>
</dbReference>
<reference evidence="1 2" key="1">
    <citation type="submission" date="2017-12" db="EMBL/GenBank/DDBJ databases">
        <title>Taxonomic description and draft genome of Pradoshia cofamensis Gen. nov., sp. nov., a thermotolerant bacillale isolated from anterior gut of earthworm Eisenia fetida.</title>
        <authorList>
            <person name="Saha T."/>
            <person name="Chakraborty R."/>
        </authorList>
    </citation>
    <scope>NUCLEOTIDE SEQUENCE [LARGE SCALE GENOMIC DNA]</scope>
    <source>
        <strain evidence="1 2">EAG3</strain>
    </source>
</reference>
<comment type="caution">
    <text evidence="1">The sequence shown here is derived from an EMBL/GenBank/DDBJ whole genome shotgun (WGS) entry which is preliminary data.</text>
</comment>